<keyword evidence="2" id="KW-1185">Reference proteome</keyword>
<name>A0ABT7X4I3_9BACE</name>
<dbReference type="Proteomes" id="UP001167871">
    <property type="component" value="Unassembled WGS sequence"/>
</dbReference>
<comment type="caution">
    <text evidence="1">The sequence shown here is derived from an EMBL/GenBank/DDBJ whole genome shotgun (WGS) entry which is preliminary data.</text>
</comment>
<organism evidence="1 2">
    <name type="scientific">Bacteroides gallinaceum</name>
    <dbReference type="NCBI Taxonomy" id="1462571"/>
    <lineage>
        <taxon>Bacteria</taxon>
        <taxon>Pseudomonadati</taxon>
        <taxon>Bacteroidota</taxon>
        <taxon>Bacteroidia</taxon>
        <taxon>Bacteroidales</taxon>
        <taxon>Bacteroidaceae</taxon>
        <taxon>Bacteroides</taxon>
    </lineage>
</organism>
<proteinExistence type="predicted"/>
<gene>
    <name evidence="1" type="ORF">QVO10_06275</name>
</gene>
<evidence type="ECO:0008006" key="3">
    <source>
        <dbReference type="Google" id="ProtNLM"/>
    </source>
</evidence>
<dbReference type="RefSeq" id="WP_301639318.1">
    <property type="nucleotide sequence ID" value="NZ_JAUEII010000010.1"/>
</dbReference>
<protein>
    <recommendedName>
        <fullName evidence="3">Glycosyltransferase</fullName>
    </recommendedName>
</protein>
<reference evidence="1" key="1">
    <citation type="submission" date="2023-06" db="EMBL/GenBank/DDBJ databases">
        <authorList>
            <person name="Zeman M."/>
            <person name="Kubasova T."/>
            <person name="Jahodarova E."/>
            <person name="Nykrynova M."/>
            <person name="Rychlik I."/>
        </authorList>
    </citation>
    <scope>NUCLEOTIDE SEQUENCE</scope>
    <source>
        <strain evidence="1">84_SSukc20</strain>
    </source>
</reference>
<evidence type="ECO:0000313" key="1">
    <source>
        <dbReference type="EMBL" id="MDN0048996.1"/>
    </source>
</evidence>
<accession>A0ABT7X4I3</accession>
<dbReference type="EMBL" id="JAUEII010000010">
    <property type="protein sequence ID" value="MDN0048996.1"/>
    <property type="molecule type" value="Genomic_DNA"/>
</dbReference>
<reference evidence="1" key="2">
    <citation type="submission" date="2024-05" db="EMBL/GenBank/DDBJ databases">
        <title>Identification and characterization of horizontal gene transfer across gut microbiota members of farm animals based on homology search.</title>
        <authorList>
            <person name="Schwarzerova J."/>
            <person name="Nykrynova M."/>
            <person name="Jureckova K."/>
            <person name="Cejkova D."/>
            <person name="Rychlik I."/>
        </authorList>
    </citation>
    <scope>NUCLEOTIDE SEQUENCE</scope>
    <source>
        <strain evidence="1">84_SSukc20</strain>
    </source>
</reference>
<evidence type="ECO:0000313" key="2">
    <source>
        <dbReference type="Proteomes" id="UP001167871"/>
    </source>
</evidence>
<sequence>MKDFTVFVSSSDNYSDIWDLFFDLFHKYWPEYKGPIYLQTQEKEYTHPDLNIICTKVGKMKYFGQTFRAGLDKIPNENVLLIMIDYIFMGKVNHDLLIKLYDFFIKENLDSLCLRKQPFKNFAPSKNPLLIIGLPPSHKIMFGYQIAFWKKEMLHEMAPPHENPWMSEWYGSERAEKMNLHIECLANDKDAPIIYDMRGCLHQGKWLDNAIRFIKQTNYNIDFSKRGEYIDSQGYRSLQYRFRIKWTIWKTGLMGSYWDLMFKRKKIHQ</sequence>